<dbReference type="PANTHER" id="PTHR43776">
    <property type="entry name" value="TRANSPORT ATP-BINDING PROTEIN"/>
    <property type="match status" value="1"/>
</dbReference>
<evidence type="ECO:0000313" key="6">
    <source>
        <dbReference type="EMBL" id="MBY6275050.1"/>
    </source>
</evidence>
<name>A0A953IBE8_SYMTR</name>
<dbReference type="Gene3D" id="3.40.50.300">
    <property type="entry name" value="P-loop containing nucleotide triphosphate hydrolases"/>
    <property type="match status" value="1"/>
</dbReference>
<dbReference type="EMBL" id="PIUK01000011">
    <property type="protein sequence ID" value="MBY6275050.1"/>
    <property type="molecule type" value="Genomic_DNA"/>
</dbReference>
<evidence type="ECO:0000256" key="4">
    <source>
        <dbReference type="ARBA" id="ARBA00022840"/>
    </source>
</evidence>
<dbReference type="Pfam" id="PF00005">
    <property type="entry name" value="ABC_tran"/>
    <property type="match status" value="1"/>
</dbReference>
<dbReference type="InterPro" id="IPR050319">
    <property type="entry name" value="ABC_transp_ATP-bind"/>
</dbReference>
<feature type="domain" description="ABC transporter" evidence="5">
    <location>
        <begin position="7"/>
        <end position="261"/>
    </location>
</feature>
<evidence type="ECO:0000256" key="2">
    <source>
        <dbReference type="ARBA" id="ARBA00022448"/>
    </source>
</evidence>
<dbReference type="NCBIfam" id="TIGR01727">
    <property type="entry name" value="oligo_HPY"/>
    <property type="match status" value="1"/>
</dbReference>
<gene>
    <name evidence="6" type="ORF">CWE10_02380</name>
</gene>
<sequence length="328" mass="36208">MSAAPLLEVRDLYKHFVLPRSLLSRALTGQGHRVVQAVNGVSFALQQGETLGLVGESGSGKSTLGRTILRLYEPTRGEVRFDGQDVFRLDAAGLRRFRQQAQIVFQNPYASLNPRKTVRQILAVPLALRGLSRRERQEEAAALMERVGLSPRHLDRYPHQFSGGQRQRIGIARALAMHPRLIVADEPVSALDVSVQAQIINLLEDLQQELGLTYLFISHDLSVVRHLSTRVAVMYLGQIVELSPTEPLFEEPLHPYTRALLSAAPGQGRRERIILQGAPPSPLDPPPGCPFHPRCPAVVGDVCRTDRPAPVLLGEGRWVACHLYGPPA</sequence>
<dbReference type="PROSITE" id="PS00211">
    <property type="entry name" value="ABC_TRANSPORTER_1"/>
    <property type="match status" value="1"/>
</dbReference>
<dbReference type="SMART" id="SM00382">
    <property type="entry name" value="AAA"/>
    <property type="match status" value="1"/>
</dbReference>
<dbReference type="GO" id="GO:0005524">
    <property type="term" value="F:ATP binding"/>
    <property type="evidence" value="ECO:0007669"/>
    <property type="project" value="UniProtKB-KW"/>
</dbReference>
<reference evidence="6" key="1">
    <citation type="submission" date="2017-11" db="EMBL/GenBank/DDBJ databases">
        <title>Three new genomes from thermophilic consortium.</title>
        <authorList>
            <person name="Quaggio R."/>
            <person name="Amgarten D."/>
            <person name="Setubal J.C."/>
        </authorList>
    </citation>
    <scope>NUCLEOTIDE SEQUENCE</scope>
    <source>
        <strain evidence="6">ZCTH01-B2</strain>
    </source>
</reference>
<dbReference type="InterPro" id="IPR013563">
    <property type="entry name" value="Oligopep_ABC_C"/>
</dbReference>
<proteinExistence type="inferred from homology"/>
<dbReference type="FunFam" id="3.40.50.300:FF:000016">
    <property type="entry name" value="Oligopeptide ABC transporter ATP-binding component"/>
    <property type="match status" value="1"/>
</dbReference>
<dbReference type="RefSeq" id="WP_273377735.1">
    <property type="nucleotide sequence ID" value="NZ_PIUK01000011.1"/>
</dbReference>
<dbReference type="CDD" id="cd03257">
    <property type="entry name" value="ABC_NikE_OppD_transporters"/>
    <property type="match status" value="1"/>
</dbReference>
<dbReference type="GO" id="GO:0015833">
    <property type="term" value="P:peptide transport"/>
    <property type="evidence" value="ECO:0007669"/>
    <property type="project" value="InterPro"/>
</dbReference>
<dbReference type="InterPro" id="IPR027417">
    <property type="entry name" value="P-loop_NTPase"/>
</dbReference>
<dbReference type="PROSITE" id="PS50893">
    <property type="entry name" value="ABC_TRANSPORTER_2"/>
    <property type="match status" value="1"/>
</dbReference>
<evidence type="ECO:0000313" key="7">
    <source>
        <dbReference type="Proteomes" id="UP000732377"/>
    </source>
</evidence>
<evidence type="ECO:0000256" key="3">
    <source>
        <dbReference type="ARBA" id="ARBA00022741"/>
    </source>
</evidence>
<dbReference type="AlphaFoldDB" id="A0A953IBE8"/>
<keyword evidence="2" id="KW-0813">Transport</keyword>
<organism evidence="6 7">
    <name type="scientific">Symbiobacterium thermophilum</name>
    <dbReference type="NCBI Taxonomy" id="2734"/>
    <lineage>
        <taxon>Bacteria</taxon>
        <taxon>Bacillati</taxon>
        <taxon>Bacillota</taxon>
        <taxon>Clostridia</taxon>
        <taxon>Eubacteriales</taxon>
        <taxon>Symbiobacteriaceae</taxon>
        <taxon>Symbiobacterium</taxon>
    </lineage>
</organism>
<dbReference type="InterPro" id="IPR003593">
    <property type="entry name" value="AAA+_ATPase"/>
</dbReference>
<dbReference type="Pfam" id="PF08352">
    <property type="entry name" value="oligo_HPY"/>
    <property type="match status" value="1"/>
</dbReference>
<dbReference type="SUPFAM" id="SSF52540">
    <property type="entry name" value="P-loop containing nucleoside triphosphate hydrolases"/>
    <property type="match status" value="1"/>
</dbReference>
<evidence type="ECO:0000259" key="5">
    <source>
        <dbReference type="PROSITE" id="PS50893"/>
    </source>
</evidence>
<dbReference type="Proteomes" id="UP000732377">
    <property type="component" value="Unassembled WGS sequence"/>
</dbReference>
<keyword evidence="3" id="KW-0547">Nucleotide-binding</keyword>
<dbReference type="InterPro" id="IPR003439">
    <property type="entry name" value="ABC_transporter-like_ATP-bd"/>
</dbReference>
<dbReference type="PANTHER" id="PTHR43776:SF7">
    <property type="entry name" value="D,D-DIPEPTIDE TRANSPORT ATP-BINDING PROTEIN DDPF-RELATED"/>
    <property type="match status" value="1"/>
</dbReference>
<dbReference type="GO" id="GO:0055085">
    <property type="term" value="P:transmembrane transport"/>
    <property type="evidence" value="ECO:0007669"/>
    <property type="project" value="UniProtKB-ARBA"/>
</dbReference>
<accession>A0A953IBE8</accession>
<comment type="similarity">
    <text evidence="1">Belongs to the ABC transporter superfamily.</text>
</comment>
<dbReference type="GO" id="GO:0016887">
    <property type="term" value="F:ATP hydrolysis activity"/>
    <property type="evidence" value="ECO:0007669"/>
    <property type="project" value="InterPro"/>
</dbReference>
<evidence type="ECO:0000256" key="1">
    <source>
        <dbReference type="ARBA" id="ARBA00005417"/>
    </source>
</evidence>
<keyword evidence="4 6" id="KW-0067">ATP-binding</keyword>
<comment type="caution">
    <text evidence="6">The sequence shown here is derived from an EMBL/GenBank/DDBJ whole genome shotgun (WGS) entry which is preliminary data.</text>
</comment>
<dbReference type="InterPro" id="IPR017871">
    <property type="entry name" value="ABC_transporter-like_CS"/>
</dbReference>
<protein>
    <submittedName>
        <fullName evidence="6">Dipeptide/oligopeptide/nickel ABC transporter ATP-binding protein</fullName>
    </submittedName>
</protein>